<organism evidence="3 4">
    <name type="scientific">Solibaculum intestinale</name>
    <dbReference type="NCBI Taxonomy" id="3133165"/>
    <lineage>
        <taxon>Bacteria</taxon>
        <taxon>Bacillati</taxon>
        <taxon>Bacillota</taxon>
        <taxon>Clostridia</taxon>
        <taxon>Eubacteriales</taxon>
        <taxon>Oscillospiraceae</taxon>
        <taxon>Solibaculum</taxon>
    </lineage>
</organism>
<dbReference type="InterPro" id="IPR035107">
    <property type="entry name" value="tRNA_thiolation_TtcA_Ctu1"/>
</dbReference>
<dbReference type="Gene3D" id="3.40.50.620">
    <property type="entry name" value="HUPs"/>
    <property type="match status" value="1"/>
</dbReference>
<dbReference type="CDD" id="cd24138">
    <property type="entry name" value="TtcA-like"/>
    <property type="match status" value="1"/>
</dbReference>
<dbReference type="InterPro" id="IPR011063">
    <property type="entry name" value="TilS/TtcA_N"/>
</dbReference>
<keyword evidence="4" id="KW-1185">Reference proteome</keyword>
<name>A0ABV1E222_9FIRM</name>
<dbReference type="EMBL" id="JBBMFD010000011">
    <property type="protein sequence ID" value="MEQ2440672.1"/>
    <property type="molecule type" value="Genomic_DNA"/>
</dbReference>
<dbReference type="SUPFAM" id="SSF52402">
    <property type="entry name" value="Adenine nucleotide alpha hydrolases-like"/>
    <property type="match status" value="1"/>
</dbReference>
<dbReference type="Pfam" id="PF01171">
    <property type="entry name" value="ATP_bind_3"/>
    <property type="match status" value="1"/>
</dbReference>
<comment type="caution">
    <text evidence="3">The sequence shown here is derived from an EMBL/GenBank/DDBJ whole genome shotgun (WGS) entry which is preliminary data.</text>
</comment>
<dbReference type="PANTHER" id="PTHR43686:SF1">
    <property type="entry name" value="AMINOTRAN_5 DOMAIN-CONTAINING PROTEIN"/>
    <property type="match status" value="1"/>
</dbReference>
<dbReference type="InterPro" id="IPR014729">
    <property type="entry name" value="Rossmann-like_a/b/a_fold"/>
</dbReference>
<dbReference type="RefSeq" id="WP_349219375.1">
    <property type="nucleotide sequence ID" value="NZ_JBBMFD010000011.1"/>
</dbReference>
<reference evidence="3 4" key="1">
    <citation type="submission" date="2024-03" db="EMBL/GenBank/DDBJ databases">
        <title>Human intestinal bacterial collection.</title>
        <authorList>
            <person name="Pauvert C."/>
            <person name="Hitch T.C.A."/>
            <person name="Clavel T."/>
        </authorList>
    </citation>
    <scope>NUCLEOTIDE SEQUENCE [LARGE SCALE GENOMIC DNA]</scope>
    <source>
        <strain evidence="3 4">CLA-JM-H44</strain>
    </source>
</reference>
<proteinExistence type="predicted"/>
<dbReference type="Proteomes" id="UP001489509">
    <property type="component" value="Unassembled WGS sequence"/>
</dbReference>
<evidence type="ECO:0000313" key="3">
    <source>
        <dbReference type="EMBL" id="MEQ2440672.1"/>
    </source>
</evidence>
<gene>
    <name evidence="3" type="ORF">WMO26_07520</name>
</gene>
<feature type="domain" description="tRNA(Ile)-lysidine/2-thiocytidine synthase N-terminal" evidence="2">
    <location>
        <begin position="24"/>
        <end position="192"/>
    </location>
</feature>
<keyword evidence="1" id="KW-0808">Transferase</keyword>
<protein>
    <submittedName>
        <fullName evidence="3">tRNA 2-thiocytidine biosynthesis TtcA family protein</fullName>
    </submittedName>
</protein>
<dbReference type="PIRSF" id="PIRSF004976">
    <property type="entry name" value="ATPase_YdaO"/>
    <property type="match status" value="1"/>
</dbReference>
<evidence type="ECO:0000256" key="1">
    <source>
        <dbReference type="ARBA" id="ARBA00022679"/>
    </source>
</evidence>
<evidence type="ECO:0000259" key="2">
    <source>
        <dbReference type="Pfam" id="PF01171"/>
    </source>
</evidence>
<dbReference type="PANTHER" id="PTHR43686">
    <property type="entry name" value="SULFURTRANSFERASE-RELATED"/>
    <property type="match status" value="1"/>
</dbReference>
<evidence type="ECO:0000313" key="4">
    <source>
        <dbReference type="Proteomes" id="UP001489509"/>
    </source>
</evidence>
<accession>A0ABV1E222</accession>
<sequence>MQRIDGLMRSAIDQYRMIADGDRVAVGVSGGKDSVVLLTSLARLRAYLPQRFELVALTMDPCFGGECTDYTPIARLCGELGVEYVLKRTKLGPIVFEERKEPNPCSLCAKLRRGILHNMAKEAGCNRLALGHHFDDAAETFMMNLLCGGKIGCFSPVTWLDRKELFLIRPMIFVEERMIRSAAKREALPIVKSKCPVDGDTKRQEIKDLLWHLEKDYDRLRIKIVGAMQRAGIDGW</sequence>